<dbReference type="SUPFAM" id="SSF46785">
    <property type="entry name" value="Winged helix' DNA-binding domain"/>
    <property type="match status" value="1"/>
</dbReference>
<dbReference type="GO" id="GO:0003729">
    <property type="term" value="F:mRNA binding"/>
    <property type="evidence" value="ECO:0007669"/>
    <property type="project" value="TreeGrafter"/>
</dbReference>
<evidence type="ECO:0000259" key="7">
    <source>
        <dbReference type="PROSITE" id="PS51938"/>
    </source>
</evidence>
<dbReference type="OrthoDB" id="435402at2759"/>
<keyword evidence="2 4" id="KW-0694">RNA-binding</keyword>
<protein>
    <submittedName>
        <fullName evidence="9">La-related protein 6b</fullName>
    </submittedName>
</protein>
<dbReference type="InterPro" id="IPR036388">
    <property type="entry name" value="WH-like_DNA-bd_sf"/>
</dbReference>
<dbReference type="PROSITE" id="PS51938">
    <property type="entry name" value="SUZ_C"/>
    <property type="match status" value="1"/>
</dbReference>
<dbReference type="InterPro" id="IPR012677">
    <property type="entry name" value="Nucleotide-bd_a/b_plait_sf"/>
</dbReference>
<dbReference type="Pfam" id="PF12901">
    <property type="entry name" value="SUZ-C"/>
    <property type="match status" value="1"/>
</dbReference>
<feature type="region of interest" description="Disordered" evidence="5">
    <location>
        <begin position="314"/>
        <end position="333"/>
    </location>
</feature>
<reference evidence="9" key="1">
    <citation type="submission" date="2025-08" db="UniProtKB">
        <authorList>
            <consortium name="RefSeq"/>
        </authorList>
    </citation>
    <scope>IDENTIFICATION</scope>
</reference>
<organism evidence="8 9">
    <name type="scientific">Clupea harengus</name>
    <name type="common">Atlantic herring</name>
    <dbReference type="NCBI Taxonomy" id="7950"/>
    <lineage>
        <taxon>Eukaryota</taxon>
        <taxon>Metazoa</taxon>
        <taxon>Chordata</taxon>
        <taxon>Craniata</taxon>
        <taxon>Vertebrata</taxon>
        <taxon>Euteleostomi</taxon>
        <taxon>Actinopterygii</taxon>
        <taxon>Neopterygii</taxon>
        <taxon>Teleostei</taxon>
        <taxon>Clupei</taxon>
        <taxon>Clupeiformes</taxon>
        <taxon>Clupeoidei</taxon>
        <taxon>Clupeidae</taxon>
        <taxon>Clupea</taxon>
    </lineage>
</organism>
<dbReference type="InterPro" id="IPR036390">
    <property type="entry name" value="WH_DNA-bd_sf"/>
</dbReference>
<dbReference type="KEGG" id="char:105900996"/>
<dbReference type="PANTHER" id="PTHR22792">
    <property type="entry name" value="LUPUS LA PROTEIN-RELATED"/>
    <property type="match status" value="1"/>
</dbReference>
<dbReference type="GeneID" id="105900996"/>
<dbReference type="CTD" id="565767"/>
<dbReference type="GO" id="GO:1990904">
    <property type="term" value="C:ribonucleoprotein complex"/>
    <property type="evidence" value="ECO:0007669"/>
    <property type="project" value="InterPro"/>
</dbReference>
<feature type="compositionally biased region" description="Low complexity" evidence="5">
    <location>
        <begin position="389"/>
        <end position="405"/>
    </location>
</feature>
<evidence type="ECO:0000313" key="9">
    <source>
        <dbReference type="RefSeq" id="XP_012683840.1"/>
    </source>
</evidence>
<dbReference type="PANTHER" id="PTHR22792:SF61">
    <property type="entry name" value="LA RIBONUCLEOPROTEIN DOMAIN FAMILY MEMBER 6"/>
    <property type="match status" value="1"/>
</dbReference>
<dbReference type="RefSeq" id="XP_012683840.1">
    <property type="nucleotide sequence ID" value="XM_012828386.2"/>
</dbReference>
<feature type="domain" description="SUZ-C" evidence="7">
    <location>
        <begin position="415"/>
        <end position="470"/>
    </location>
</feature>
<dbReference type="GO" id="GO:0005634">
    <property type="term" value="C:nucleus"/>
    <property type="evidence" value="ECO:0007669"/>
    <property type="project" value="UniProtKB-SubCell"/>
</dbReference>
<feature type="region of interest" description="Disordered" evidence="5">
    <location>
        <begin position="259"/>
        <end position="286"/>
    </location>
</feature>
<dbReference type="PRINTS" id="PR00302">
    <property type="entry name" value="LUPUSLA"/>
</dbReference>
<proteinExistence type="predicted"/>
<sequence length="478" mass="53202">MSSPTYTDIFQCEDCTSQQSPESKHPFPCTDDGLNDSFDGSSAELTDVFEEDCLEGDAWSPPVAELRQSITIQLESYLSNENLAEDAFLLKHVQRNKMGYVSLKLLTSFKKIRELTRDWRTTLAAARISEKLEVNEESTKVRRKTPVPDWLLCIPTSKLLLAWNLLGSSTEEEENTSPGLEQQDLMEIAMRLFSVHGTISSLRILRPGKELPAELKRFAKKHTELGRKMCAVVEYEYLDGARRAYKALQSEEQQGRKGVRVVLLGSRGTRKPTSAQDGGGEESSEECVKHACSKKPSRKAKRYPYTLEDSVLYSSSESDFAPPSPRPNRRVNRPQALYGSPLAIPLVSSCRNDPYREPLCSPIGSPLVPRKLFSSSHATSPLATPQLVSTPNSNNSSSFSRNKCSGDYSQDSAVFVGSPWVRRRKTAAQNLFPDKSYSVSPGHLKKSISIVEVVRQPIGPDGTKGFYNCIGRGKILLR</sequence>
<evidence type="ECO:0000259" key="6">
    <source>
        <dbReference type="PROSITE" id="PS50961"/>
    </source>
</evidence>
<evidence type="ECO:0000256" key="3">
    <source>
        <dbReference type="ARBA" id="ARBA00023242"/>
    </source>
</evidence>
<dbReference type="SMART" id="SM00715">
    <property type="entry name" value="LA"/>
    <property type="match status" value="1"/>
</dbReference>
<dbReference type="InterPro" id="IPR006630">
    <property type="entry name" value="La_HTH"/>
</dbReference>
<gene>
    <name evidence="9" type="primary">larp6b</name>
</gene>
<comment type="subcellular location">
    <subcellularLocation>
        <location evidence="1">Nucleus</location>
    </subcellularLocation>
</comment>
<keyword evidence="3" id="KW-0539">Nucleus</keyword>
<dbReference type="PROSITE" id="PS50961">
    <property type="entry name" value="HTH_LA"/>
    <property type="match status" value="1"/>
</dbReference>
<dbReference type="Gene3D" id="3.30.70.330">
    <property type="match status" value="1"/>
</dbReference>
<dbReference type="InterPro" id="IPR024642">
    <property type="entry name" value="SUZ-C"/>
</dbReference>
<dbReference type="AlphaFoldDB" id="A0A6P3VXR4"/>
<dbReference type="InterPro" id="IPR045180">
    <property type="entry name" value="La_dom_prot"/>
</dbReference>
<evidence type="ECO:0000256" key="4">
    <source>
        <dbReference type="PROSITE-ProRule" id="PRU00332"/>
    </source>
</evidence>
<dbReference type="Proteomes" id="UP000515152">
    <property type="component" value="Chromosome 10"/>
</dbReference>
<evidence type="ECO:0000256" key="2">
    <source>
        <dbReference type="ARBA" id="ARBA00022884"/>
    </source>
</evidence>
<dbReference type="Pfam" id="PF05383">
    <property type="entry name" value="La"/>
    <property type="match status" value="1"/>
</dbReference>
<feature type="domain" description="HTH La-type RNA-binding" evidence="6">
    <location>
        <begin position="60"/>
        <end position="151"/>
    </location>
</feature>
<dbReference type="Gene3D" id="1.10.10.10">
    <property type="entry name" value="Winged helix-like DNA-binding domain superfamily/Winged helix DNA-binding domain"/>
    <property type="match status" value="1"/>
</dbReference>
<name>A0A6P3VXR4_CLUHA</name>
<evidence type="ECO:0000313" key="8">
    <source>
        <dbReference type="Proteomes" id="UP000515152"/>
    </source>
</evidence>
<feature type="region of interest" description="Disordered" evidence="5">
    <location>
        <begin position="382"/>
        <end position="408"/>
    </location>
</feature>
<evidence type="ECO:0000256" key="1">
    <source>
        <dbReference type="ARBA" id="ARBA00004123"/>
    </source>
</evidence>
<dbReference type="InterPro" id="IPR002344">
    <property type="entry name" value="Lupus_La"/>
</dbReference>
<accession>A0A6P3VXR4</accession>
<evidence type="ECO:0000256" key="5">
    <source>
        <dbReference type="SAM" id="MobiDB-lite"/>
    </source>
</evidence>
<keyword evidence="8" id="KW-1185">Reference proteome</keyword>
<dbReference type="FunFam" id="1.10.10.10:FF:000158">
    <property type="entry name" value="La ribonucleoprotein domain family member 7"/>
    <property type="match status" value="1"/>
</dbReference>
<dbReference type="GO" id="GO:0006396">
    <property type="term" value="P:RNA processing"/>
    <property type="evidence" value="ECO:0007669"/>
    <property type="project" value="InterPro"/>
</dbReference>